<dbReference type="AlphaFoldDB" id="A0A4Y2T2H0"/>
<evidence type="ECO:0008006" key="4">
    <source>
        <dbReference type="Google" id="ProtNLM"/>
    </source>
</evidence>
<feature type="chain" id="PRO_5021207544" description="Secreted protein" evidence="1">
    <location>
        <begin position="20"/>
        <end position="78"/>
    </location>
</feature>
<organism evidence="2 3">
    <name type="scientific">Araneus ventricosus</name>
    <name type="common">Orbweaver spider</name>
    <name type="synonym">Epeira ventricosa</name>
    <dbReference type="NCBI Taxonomy" id="182803"/>
    <lineage>
        <taxon>Eukaryota</taxon>
        <taxon>Metazoa</taxon>
        <taxon>Ecdysozoa</taxon>
        <taxon>Arthropoda</taxon>
        <taxon>Chelicerata</taxon>
        <taxon>Arachnida</taxon>
        <taxon>Araneae</taxon>
        <taxon>Araneomorphae</taxon>
        <taxon>Entelegynae</taxon>
        <taxon>Araneoidea</taxon>
        <taxon>Araneidae</taxon>
        <taxon>Araneus</taxon>
    </lineage>
</organism>
<sequence length="78" mass="8529">MQQVPMLLAFLLFRQKIVALLLPPFTSSLPQLFAVKHNATPQAFRWSALGGAIPQLLAVKHNATLQALRWSALGVALP</sequence>
<reference evidence="2 3" key="1">
    <citation type="journal article" date="2019" name="Sci. Rep.">
        <title>Orb-weaving spider Araneus ventricosus genome elucidates the spidroin gene catalogue.</title>
        <authorList>
            <person name="Kono N."/>
            <person name="Nakamura H."/>
            <person name="Ohtoshi R."/>
            <person name="Moran D.A.P."/>
            <person name="Shinohara A."/>
            <person name="Yoshida Y."/>
            <person name="Fujiwara M."/>
            <person name="Mori M."/>
            <person name="Tomita M."/>
            <person name="Arakawa K."/>
        </authorList>
    </citation>
    <scope>NUCLEOTIDE SEQUENCE [LARGE SCALE GENOMIC DNA]</scope>
</reference>
<dbReference type="Proteomes" id="UP000499080">
    <property type="component" value="Unassembled WGS sequence"/>
</dbReference>
<proteinExistence type="predicted"/>
<dbReference type="EMBL" id="BGPR01025285">
    <property type="protein sequence ID" value="GBN94063.1"/>
    <property type="molecule type" value="Genomic_DNA"/>
</dbReference>
<keyword evidence="3" id="KW-1185">Reference proteome</keyword>
<name>A0A4Y2T2H0_ARAVE</name>
<comment type="caution">
    <text evidence="2">The sequence shown here is derived from an EMBL/GenBank/DDBJ whole genome shotgun (WGS) entry which is preliminary data.</text>
</comment>
<protein>
    <recommendedName>
        <fullName evidence="4">Secreted protein</fullName>
    </recommendedName>
</protein>
<accession>A0A4Y2T2H0</accession>
<gene>
    <name evidence="2" type="ORF">AVEN_208312_1</name>
</gene>
<evidence type="ECO:0000256" key="1">
    <source>
        <dbReference type="SAM" id="SignalP"/>
    </source>
</evidence>
<keyword evidence="1" id="KW-0732">Signal</keyword>
<feature type="signal peptide" evidence="1">
    <location>
        <begin position="1"/>
        <end position="19"/>
    </location>
</feature>
<evidence type="ECO:0000313" key="3">
    <source>
        <dbReference type="Proteomes" id="UP000499080"/>
    </source>
</evidence>
<evidence type="ECO:0000313" key="2">
    <source>
        <dbReference type="EMBL" id="GBN94063.1"/>
    </source>
</evidence>